<name>A0ABV4NQE1_9GAMM</name>
<dbReference type="RefSeq" id="WP_371844103.1">
    <property type="nucleotide sequence ID" value="NZ_JBGMEL010000013.1"/>
</dbReference>
<organism evidence="1 2">
    <name type="scientific">Microbulbifer echini</name>
    <dbReference type="NCBI Taxonomy" id="1529067"/>
    <lineage>
        <taxon>Bacteria</taxon>
        <taxon>Pseudomonadati</taxon>
        <taxon>Pseudomonadota</taxon>
        <taxon>Gammaproteobacteria</taxon>
        <taxon>Cellvibrionales</taxon>
        <taxon>Microbulbiferaceae</taxon>
        <taxon>Microbulbifer</taxon>
    </lineage>
</organism>
<comment type="caution">
    <text evidence="1">The sequence shown here is derived from an EMBL/GenBank/DDBJ whole genome shotgun (WGS) entry which is preliminary data.</text>
</comment>
<dbReference type="Proteomes" id="UP001569414">
    <property type="component" value="Unassembled WGS sequence"/>
</dbReference>
<gene>
    <name evidence="1" type="ORF">ACCI51_13745</name>
</gene>
<proteinExistence type="predicted"/>
<sequence>MSDTLQCVDHHRLFSFMQIAELSRELILERDGGVTQYLKPGVVSNSKLQSPGSFSISLYQGRIPSASDLNRSACRVGFLTAATGRQAISRCLDHNERVFR</sequence>
<keyword evidence="2" id="KW-1185">Reference proteome</keyword>
<evidence type="ECO:0000313" key="2">
    <source>
        <dbReference type="Proteomes" id="UP001569414"/>
    </source>
</evidence>
<reference evidence="1 2" key="1">
    <citation type="submission" date="2024-08" db="EMBL/GenBank/DDBJ databases">
        <authorList>
            <person name="Ishaq N."/>
        </authorList>
    </citation>
    <scope>NUCLEOTIDE SEQUENCE [LARGE SCALE GENOMIC DNA]</scope>
    <source>
        <strain evidence="1 2">JCM 30400</strain>
    </source>
</reference>
<protein>
    <submittedName>
        <fullName evidence="1">Uncharacterized protein</fullName>
    </submittedName>
</protein>
<dbReference type="EMBL" id="JBGMEL010000013">
    <property type="protein sequence ID" value="MFA0791617.1"/>
    <property type="molecule type" value="Genomic_DNA"/>
</dbReference>
<accession>A0ABV4NQE1</accession>
<evidence type="ECO:0000313" key="1">
    <source>
        <dbReference type="EMBL" id="MFA0791617.1"/>
    </source>
</evidence>